<dbReference type="Pfam" id="PF01381">
    <property type="entry name" value="HTH_3"/>
    <property type="match status" value="1"/>
</dbReference>
<sequence length="113" mass="13292">MILGQRIKEEGEKRGWTQNDLAELLNVSRQSVSKWEIGTAYPDIERLIQISDLFQVSLDSLIKGDEKFQKKIKVQNPQVGMTFWDFLSKRWWIIFVVAWCLAWLLPVIVHAFK</sequence>
<dbReference type="GO" id="GO:0003677">
    <property type="term" value="F:DNA binding"/>
    <property type="evidence" value="ECO:0007669"/>
    <property type="project" value="UniProtKB-KW"/>
</dbReference>
<gene>
    <name evidence="4" type="ORF">DS832_06555</name>
</gene>
<evidence type="ECO:0000313" key="5">
    <source>
        <dbReference type="Proteomes" id="UP000284822"/>
    </source>
</evidence>
<dbReference type="PROSITE" id="PS50943">
    <property type="entry name" value="HTH_CROC1"/>
    <property type="match status" value="1"/>
</dbReference>
<evidence type="ECO:0000313" key="4">
    <source>
        <dbReference type="EMBL" id="RHW46010.1"/>
    </source>
</evidence>
<dbReference type="SUPFAM" id="SSF47413">
    <property type="entry name" value="lambda repressor-like DNA-binding domains"/>
    <property type="match status" value="1"/>
</dbReference>
<dbReference type="AlphaFoldDB" id="A0A417Z5K9"/>
<dbReference type="CDD" id="cd00093">
    <property type="entry name" value="HTH_XRE"/>
    <property type="match status" value="1"/>
</dbReference>
<dbReference type="Gene3D" id="1.10.260.40">
    <property type="entry name" value="lambda repressor-like DNA-binding domains"/>
    <property type="match status" value="1"/>
</dbReference>
<name>A0A417Z5K9_9LACO</name>
<dbReference type="RefSeq" id="WP_118910869.1">
    <property type="nucleotide sequence ID" value="NZ_QOCS01000014.1"/>
</dbReference>
<dbReference type="SMART" id="SM00530">
    <property type="entry name" value="HTH_XRE"/>
    <property type="match status" value="1"/>
</dbReference>
<keyword evidence="2" id="KW-0472">Membrane</keyword>
<keyword evidence="2" id="KW-1133">Transmembrane helix</keyword>
<protein>
    <submittedName>
        <fullName evidence="4">Transcriptional regulator</fullName>
    </submittedName>
</protein>
<evidence type="ECO:0000259" key="3">
    <source>
        <dbReference type="PROSITE" id="PS50943"/>
    </source>
</evidence>
<keyword evidence="1" id="KW-0238">DNA-binding</keyword>
<reference evidence="4 5" key="1">
    <citation type="submission" date="2018-07" db="EMBL/GenBank/DDBJ databases">
        <title>Genome sequences of six Lactobacillus spp. isolated from bumble bee guts.</title>
        <authorList>
            <person name="Motta E.V.S."/>
            <person name="Moran N.A."/>
        </authorList>
    </citation>
    <scope>NUCLEOTIDE SEQUENCE [LARGE SCALE GENOMIC DNA]</scope>
    <source>
        <strain evidence="4 5">LV-8.1</strain>
    </source>
</reference>
<organism evidence="4 5">
    <name type="scientific">Bombilactobacillus bombi</name>
    <dbReference type="NCBI Taxonomy" id="1303590"/>
    <lineage>
        <taxon>Bacteria</taxon>
        <taxon>Bacillati</taxon>
        <taxon>Bacillota</taxon>
        <taxon>Bacilli</taxon>
        <taxon>Lactobacillales</taxon>
        <taxon>Lactobacillaceae</taxon>
        <taxon>Bombilactobacillus</taxon>
    </lineage>
</organism>
<feature type="transmembrane region" description="Helical" evidence="2">
    <location>
        <begin position="91"/>
        <end position="112"/>
    </location>
</feature>
<accession>A0A417Z5K9</accession>
<evidence type="ECO:0000256" key="1">
    <source>
        <dbReference type="ARBA" id="ARBA00023125"/>
    </source>
</evidence>
<dbReference type="EMBL" id="QOCS01000014">
    <property type="protein sequence ID" value="RHW46010.1"/>
    <property type="molecule type" value="Genomic_DNA"/>
</dbReference>
<comment type="caution">
    <text evidence="4">The sequence shown here is derived from an EMBL/GenBank/DDBJ whole genome shotgun (WGS) entry which is preliminary data.</text>
</comment>
<dbReference type="InterPro" id="IPR010982">
    <property type="entry name" value="Lambda_DNA-bd_dom_sf"/>
</dbReference>
<dbReference type="InterPro" id="IPR001387">
    <property type="entry name" value="Cro/C1-type_HTH"/>
</dbReference>
<feature type="domain" description="HTH cro/C1-type" evidence="3">
    <location>
        <begin position="7"/>
        <end position="61"/>
    </location>
</feature>
<evidence type="ECO:0000256" key="2">
    <source>
        <dbReference type="SAM" id="Phobius"/>
    </source>
</evidence>
<keyword evidence="2" id="KW-0812">Transmembrane</keyword>
<dbReference type="PANTHER" id="PTHR46558:SF15">
    <property type="entry name" value="HELIX-TURN-HELIX DOMAIN PROTEIN"/>
    <property type="match status" value="1"/>
</dbReference>
<dbReference type="PANTHER" id="PTHR46558">
    <property type="entry name" value="TRACRIPTIONAL REGULATORY PROTEIN-RELATED-RELATED"/>
    <property type="match status" value="1"/>
</dbReference>
<dbReference type="Proteomes" id="UP000284822">
    <property type="component" value="Unassembled WGS sequence"/>
</dbReference>
<proteinExistence type="predicted"/>